<gene>
    <name evidence="1" type="ORF">Dsin_032134</name>
</gene>
<keyword evidence="2" id="KW-1185">Reference proteome</keyword>
<evidence type="ECO:0000313" key="1">
    <source>
        <dbReference type="EMBL" id="KAK3184848.1"/>
    </source>
</evidence>
<reference evidence="1" key="1">
    <citation type="journal article" date="2023" name="Plant J.">
        <title>Genome sequences and population genomics provide insights into the demographic history, inbreeding, and mutation load of two 'living fossil' tree species of Dipteronia.</title>
        <authorList>
            <person name="Feng Y."/>
            <person name="Comes H.P."/>
            <person name="Chen J."/>
            <person name="Zhu S."/>
            <person name="Lu R."/>
            <person name="Zhang X."/>
            <person name="Li P."/>
            <person name="Qiu J."/>
            <person name="Olsen K.M."/>
            <person name="Qiu Y."/>
        </authorList>
    </citation>
    <scope>NUCLEOTIDE SEQUENCE</scope>
    <source>
        <strain evidence="1">NBL</strain>
    </source>
</reference>
<dbReference type="PANTHER" id="PTHR47074">
    <property type="entry name" value="BNAC02G40300D PROTEIN"/>
    <property type="match status" value="1"/>
</dbReference>
<dbReference type="EMBL" id="JANJYJ010000010">
    <property type="protein sequence ID" value="KAK3184848.1"/>
    <property type="molecule type" value="Genomic_DNA"/>
</dbReference>
<evidence type="ECO:0008006" key="3">
    <source>
        <dbReference type="Google" id="ProtNLM"/>
    </source>
</evidence>
<name>A0AAE0DSW4_9ROSI</name>
<dbReference type="PANTHER" id="PTHR47074:SF73">
    <property type="entry name" value="OS04G0448401 PROTEIN"/>
    <property type="match status" value="1"/>
</dbReference>
<protein>
    <recommendedName>
        <fullName evidence="3">RNase H type-1 domain-containing protein</fullName>
    </recommendedName>
</protein>
<dbReference type="InterPro" id="IPR052929">
    <property type="entry name" value="RNase_H-like_EbsB-rel"/>
</dbReference>
<sequence length="187" mass="20048">MGLWRIWFNRNLLVHNKSGRDSDELVSWVAELLEEFQGTRKSFNSSLSSASVVVKDGWHPSPSGGLKLNTDAAVLQGGNSFGIGAVIRDSKGKVVLALSKFFHGCFSIEVDATNVAAGMNSTEPCRSVACFVFNDISGLCKDVGVSKCKAISRCGNGVAHNFASLAVSSSRDQLWQGHCHSSLFSGY</sequence>
<organism evidence="1 2">
    <name type="scientific">Dipteronia sinensis</name>
    <dbReference type="NCBI Taxonomy" id="43782"/>
    <lineage>
        <taxon>Eukaryota</taxon>
        <taxon>Viridiplantae</taxon>
        <taxon>Streptophyta</taxon>
        <taxon>Embryophyta</taxon>
        <taxon>Tracheophyta</taxon>
        <taxon>Spermatophyta</taxon>
        <taxon>Magnoliopsida</taxon>
        <taxon>eudicotyledons</taxon>
        <taxon>Gunneridae</taxon>
        <taxon>Pentapetalae</taxon>
        <taxon>rosids</taxon>
        <taxon>malvids</taxon>
        <taxon>Sapindales</taxon>
        <taxon>Sapindaceae</taxon>
        <taxon>Hippocastanoideae</taxon>
        <taxon>Acereae</taxon>
        <taxon>Dipteronia</taxon>
    </lineage>
</organism>
<accession>A0AAE0DSW4</accession>
<evidence type="ECO:0000313" key="2">
    <source>
        <dbReference type="Proteomes" id="UP001281410"/>
    </source>
</evidence>
<dbReference type="AlphaFoldDB" id="A0AAE0DSW4"/>
<proteinExistence type="predicted"/>
<comment type="caution">
    <text evidence="1">The sequence shown here is derived from an EMBL/GenBank/DDBJ whole genome shotgun (WGS) entry which is preliminary data.</text>
</comment>
<dbReference type="Proteomes" id="UP001281410">
    <property type="component" value="Unassembled WGS sequence"/>
</dbReference>